<feature type="transmembrane region" description="Helical" evidence="1">
    <location>
        <begin position="55"/>
        <end position="77"/>
    </location>
</feature>
<accession>A0A182EN32</accession>
<dbReference type="Proteomes" id="UP000271087">
    <property type="component" value="Unassembled WGS sequence"/>
</dbReference>
<keyword evidence="1" id="KW-1133">Transmembrane helix</keyword>
<dbReference type="WBParaSite" id="nOo.2.0.1.t09533-RA">
    <property type="protein sequence ID" value="nOo.2.0.1.t09533-RA"/>
    <property type="gene ID" value="nOo.2.0.1.g09533"/>
</dbReference>
<keyword evidence="1" id="KW-0812">Transmembrane</keyword>
<dbReference type="EMBL" id="UYRW01004720">
    <property type="protein sequence ID" value="VDM93036.1"/>
    <property type="molecule type" value="Genomic_DNA"/>
</dbReference>
<sequence length="133" mass="14708">MPCICNAIVFLIGQVVLTVGISEGRWTLWLILVLFTLNASVDSVTLLIFSKTVRLILPCICNAVVFLIGQVVITVGISEGRWTLWLILVLFTLNASVDSVTLLIFSKTVRNTSLAILREVFCSNRKTVVIELI</sequence>
<keyword evidence="3" id="KW-1185">Reference proteome</keyword>
<dbReference type="OrthoDB" id="5866227at2759"/>
<organism evidence="4">
    <name type="scientific">Onchocerca ochengi</name>
    <name type="common">Filarial nematode worm</name>
    <dbReference type="NCBI Taxonomy" id="42157"/>
    <lineage>
        <taxon>Eukaryota</taxon>
        <taxon>Metazoa</taxon>
        <taxon>Ecdysozoa</taxon>
        <taxon>Nematoda</taxon>
        <taxon>Chromadorea</taxon>
        <taxon>Rhabditida</taxon>
        <taxon>Spirurina</taxon>
        <taxon>Spiruromorpha</taxon>
        <taxon>Filarioidea</taxon>
        <taxon>Onchocercidae</taxon>
        <taxon>Onchocerca</taxon>
    </lineage>
</organism>
<proteinExistence type="predicted"/>
<evidence type="ECO:0000313" key="3">
    <source>
        <dbReference type="Proteomes" id="UP000271087"/>
    </source>
</evidence>
<name>A0A182EN32_ONCOC</name>
<evidence type="ECO:0000256" key="1">
    <source>
        <dbReference type="SAM" id="Phobius"/>
    </source>
</evidence>
<keyword evidence="1" id="KW-0472">Membrane</keyword>
<reference evidence="4" key="1">
    <citation type="submission" date="2016-06" db="UniProtKB">
        <authorList>
            <consortium name="WormBaseParasite"/>
        </authorList>
    </citation>
    <scope>IDENTIFICATION</scope>
</reference>
<evidence type="ECO:0000313" key="4">
    <source>
        <dbReference type="WBParaSite" id="nOo.2.0.1.t09533-RA"/>
    </source>
</evidence>
<feature type="transmembrane region" description="Helical" evidence="1">
    <location>
        <begin position="83"/>
        <end position="105"/>
    </location>
</feature>
<gene>
    <name evidence="2" type="ORF">NOO_LOCUS9533</name>
</gene>
<dbReference type="AlphaFoldDB" id="A0A182EN32"/>
<feature type="transmembrane region" description="Helical" evidence="1">
    <location>
        <begin position="28"/>
        <end position="48"/>
    </location>
</feature>
<reference evidence="2 3" key="2">
    <citation type="submission" date="2018-08" db="EMBL/GenBank/DDBJ databases">
        <authorList>
            <person name="Laetsch R D."/>
            <person name="Stevens L."/>
            <person name="Kumar S."/>
            <person name="Blaxter L. M."/>
        </authorList>
    </citation>
    <scope>NUCLEOTIDE SEQUENCE [LARGE SCALE GENOMIC DNA]</scope>
</reference>
<evidence type="ECO:0000313" key="2">
    <source>
        <dbReference type="EMBL" id="VDM93036.1"/>
    </source>
</evidence>
<protein>
    <submittedName>
        <fullName evidence="4">G protein-coupled receptor</fullName>
    </submittedName>
</protein>